<sequence length="298" mass="33183">MTLRKLSAGCVNQRYQAILTPGCVYFLIVGETTPTLSPGCVTAKNTLTSRYFVKLCDDINFCNNYCNPEVTVEPPQRQPTISCYECESFGGECFTGQCIAQYCLYQRQRRRSTGTTYVKKSCTNAPFVEYPDNTPSTALNSCETRTINDIQYQVRVCNSGNNCNVACPIQDEQLLTCYQCESTNQPDCTTGSCRGKYCLFTRAQSSVGTQIKKGCSNSNELLYPDNASYASLGICEYRQINSINYDYKLCNSSSYCNTVCPSGPFTSTTVSPLLPNLADNFHLFSFAMSMFPLVYLAR</sequence>
<evidence type="ECO:0000313" key="2">
    <source>
        <dbReference type="Proteomes" id="UP000024635"/>
    </source>
</evidence>
<keyword evidence="2" id="KW-1185">Reference proteome</keyword>
<dbReference type="EMBL" id="JARK01001443">
    <property type="protein sequence ID" value="EYC01491.1"/>
    <property type="molecule type" value="Genomic_DNA"/>
</dbReference>
<comment type="caution">
    <text evidence="1">The sequence shown here is derived from an EMBL/GenBank/DDBJ whole genome shotgun (WGS) entry which is preliminary data.</text>
</comment>
<reference evidence="2" key="1">
    <citation type="journal article" date="2015" name="Nat. Genet.">
        <title>The genome and transcriptome of the zoonotic hookworm Ancylostoma ceylanicum identify infection-specific gene families.</title>
        <authorList>
            <person name="Schwarz E.M."/>
            <person name="Hu Y."/>
            <person name="Antoshechkin I."/>
            <person name="Miller M.M."/>
            <person name="Sternberg P.W."/>
            <person name="Aroian R.V."/>
        </authorList>
    </citation>
    <scope>NUCLEOTIDE SEQUENCE</scope>
    <source>
        <strain evidence="2">HY135</strain>
    </source>
</reference>
<organism evidence="1 2">
    <name type="scientific">Ancylostoma ceylanicum</name>
    <dbReference type="NCBI Taxonomy" id="53326"/>
    <lineage>
        <taxon>Eukaryota</taxon>
        <taxon>Metazoa</taxon>
        <taxon>Ecdysozoa</taxon>
        <taxon>Nematoda</taxon>
        <taxon>Chromadorea</taxon>
        <taxon>Rhabditida</taxon>
        <taxon>Rhabditina</taxon>
        <taxon>Rhabditomorpha</taxon>
        <taxon>Strongyloidea</taxon>
        <taxon>Ancylostomatidae</taxon>
        <taxon>Ancylostomatinae</taxon>
        <taxon>Ancylostoma</taxon>
    </lineage>
</organism>
<dbReference type="AlphaFoldDB" id="A0A016TFM4"/>
<protein>
    <submittedName>
        <fullName evidence="1">Uncharacterized protein</fullName>
    </submittedName>
</protein>
<proteinExistence type="predicted"/>
<name>A0A016TFM4_9BILA</name>
<dbReference type="OrthoDB" id="5834533at2759"/>
<evidence type="ECO:0000313" key="1">
    <source>
        <dbReference type="EMBL" id="EYC01491.1"/>
    </source>
</evidence>
<dbReference type="STRING" id="53326.A0A016TFM4"/>
<dbReference type="Proteomes" id="UP000024635">
    <property type="component" value="Unassembled WGS sequence"/>
</dbReference>
<accession>A0A016TFM4</accession>
<gene>
    <name evidence="1" type="primary">Acey_s0107.g3835</name>
    <name evidence="1" type="synonym">Acey-C34B7.1</name>
    <name evidence="1" type="ORF">Y032_0107g3835</name>
</gene>